<comment type="similarity">
    <text evidence="1">Belongs to the FAM135 family.</text>
</comment>
<sequence>MSVLLQHFKWMINGFDKSSSMSPRRLNGPDAKPLHQPKFVQPHKSPLDPINVKHNSDTVQLPILGAIHKISIYIHRFHNLDLFQQGWYQLKITIRWENEDSGSFGTPARVVQYEGKCPSFSLLVDLLAYSNVLPSHELELELGTEAPDLGSDDIYGVWRIDDTDHSFSTQPFRIRYARQDILLAMMVSFNLSLSKLEDPSTSAVIVKFELLYAPVLENRYNVDACLDTTPAAVHEFRLPPKALLGLHAYCPVHFDAFHAVLVDTSVHASLLKSEVHTSSLKVPSDPTDDKHDLAVEQNKSKQVMLLKALSSAHNILLEELQKLSKAIDVPIEMEDISSSILFGFAQRSDQDSEDAEVPVQISSKPLNVSQKQNGKVDFQHDDFLYSFSEEKLAKSFDLVSNRVNYLWSTFLNFHRANAKKILESLCNQWAVDRKAEWSIWMVYTKAEMPHQYISSVVDDTTIRGLRGRGSSLRKLTGDPAQTAAMRAELHRRSIAQMRINNRSIQDLYMFGDPSRIPIVIVERAVNAPLCSTKGIFSFNQLDPKYTNGLVAGADSIPSNKLSGTTRQTGRVLKIVVFVHGFQVVLVIYSFTLFNTAKCNFAFICFVAHGFSKTTLLVCSCHLLIAIVSFNVQGHHLDLRLVRNQWLLIDPKAEFLMSEVNEDKTSGDFREMGQRLAKEVVSFVKKKMDKASRSGNLRTIKLSFVGHSIGNIILRTALTGLDSKSSKKPSSVDLSVANFRILHAETIMEPYLRFLHTYLSVSGPHLGYLYSSNSLFNGGLWLLKKLKGTQSIHQLTFTDDPDLQNTFLYKLCKEKTLEHFKNIILLSSPQDGYVPHHSARIEMCPASSGDYSKKGKLFLEMLNEYLDQIRAPSSEHRVLLRCDVNFDISLQGRSLNTLIGRAAHIEFLETDIFAKFIMWSFPDLFR</sequence>
<protein>
    <recommendedName>
        <fullName evidence="2">DUF676 domain-containing protein</fullName>
    </recommendedName>
</protein>
<dbReference type="PANTHER" id="PTHR12482">
    <property type="entry name" value="LIPASE ROG1-RELATED-RELATED"/>
    <property type="match status" value="1"/>
</dbReference>
<evidence type="ECO:0000313" key="4">
    <source>
        <dbReference type="Proteomes" id="UP000298416"/>
    </source>
</evidence>
<proteinExistence type="inferred from homology"/>
<keyword evidence="4" id="KW-1185">Reference proteome</keyword>
<reference evidence="3" key="2">
    <citation type="submission" date="2020-08" db="EMBL/GenBank/DDBJ databases">
        <title>Plant Genome Project.</title>
        <authorList>
            <person name="Zhang R.-G."/>
        </authorList>
    </citation>
    <scope>NUCLEOTIDE SEQUENCE</scope>
    <source>
        <strain evidence="3">Huo1</strain>
        <tissue evidence="3">Leaf</tissue>
    </source>
</reference>
<dbReference type="PANTHER" id="PTHR12482:SF5">
    <property type="entry name" value="DUF676 DOMAIN-CONTAINING PROTEIN"/>
    <property type="match status" value="1"/>
</dbReference>
<name>A0A8X8Z535_SALSN</name>
<dbReference type="InterPro" id="IPR022122">
    <property type="entry name" value="DUF3657"/>
</dbReference>
<dbReference type="Proteomes" id="UP000298416">
    <property type="component" value="Unassembled WGS sequence"/>
</dbReference>
<dbReference type="SUPFAM" id="SSF53474">
    <property type="entry name" value="alpha/beta-Hydrolases"/>
    <property type="match status" value="1"/>
</dbReference>
<dbReference type="EMBL" id="PNBA02000019">
    <property type="protein sequence ID" value="KAG6391708.1"/>
    <property type="molecule type" value="Genomic_DNA"/>
</dbReference>
<comment type="caution">
    <text evidence="3">The sequence shown here is derived from an EMBL/GenBank/DDBJ whole genome shotgun (WGS) entry which is preliminary data.</text>
</comment>
<dbReference type="InterPro" id="IPR044294">
    <property type="entry name" value="Lipase-like"/>
</dbReference>
<organism evidence="3">
    <name type="scientific">Salvia splendens</name>
    <name type="common">Scarlet sage</name>
    <dbReference type="NCBI Taxonomy" id="180675"/>
    <lineage>
        <taxon>Eukaryota</taxon>
        <taxon>Viridiplantae</taxon>
        <taxon>Streptophyta</taxon>
        <taxon>Embryophyta</taxon>
        <taxon>Tracheophyta</taxon>
        <taxon>Spermatophyta</taxon>
        <taxon>Magnoliopsida</taxon>
        <taxon>eudicotyledons</taxon>
        <taxon>Gunneridae</taxon>
        <taxon>Pentapetalae</taxon>
        <taxon>asterids</taxon>
        <taxon>lamiids</taxon>
        <taxon>Lamiales</taxon>
        <taxon>Lamiaceae</taxon>
        <taxon>Nepetoideae</taxon>
        <taxon>Mentheae</taxon>
        <taxon>Salviinae</taxon>
        <taxon>Salvia</taxon>
        <taxon>Salvia subgen. Calosphace</taxon>
        <taxon>core Calosphace</taxon>
    </lineage>
</organism>
<evidence type="ECO:0000313" key="3">
    <source>
        <dbReference type="EMBL" id="KAG6391708.1"/>
    </source>
</evidence>
<dbReference type="InterPro" id="IPR007751">
    <property type="entry name" value="DUF676_lipase-like"/>
</dbReference>
<dbReference type="Pfam" id="PF05057">
    <property type="entry name" value="DUF676"/>
    <property type="match status" value="1"/>
</dbReference>
<dbReference type="Pfam" id="PF12394">
    <property type="entry name" value="DUF3657"/>
    <property type="match status" value="1"/>
</dbReference>
<dbReference type="AlphaFoldDB" id="A0A8X8Z535"/>
<evidence type="ECO:0000259" key="2">
    <source>
        <dbReference type="Pfam" id="PF05057"/>
    </source>
</evidence>
<dbReference type="InterPro" id="IPR029058">
    <property type="entry name" value="AB_hydrolase_fold"/>
</dbReference>
<dbReference type="Gene3D" id="3.40.50.1820">
    <property type="entry name" value="alpha/beta hydrolase"/>
    <property type="match status" value="1"/>
</dbReference>
<accession>A0A8X8Z535</accession>
<evidence type="ECO:0000256" key="1">
    <source>
        <dbReference type="ARBA" id="ARBA00007949"/>
    </source>
</evidence>
<reference evidence="3" key="1">
    <citation type="submission" date="2018-01" db="EMBL/GenBank/DDBJ databases">
        <authorList>
            <person name="Mao J.F."/>
        </authorList>
    </citation>
    <scope>NUCLEOTIDE SEQUENCE</scope>
    <source>
        <strain evidence="3">Huo1</strain>
        <tissue evidence="3">Leaf</tissue>
    </source>
</reference>
<feature type="domain" description="DUF676" evidence="2">
    <location>
        <begin position="631"/>
        <end position="843"/>
    </location>
</feature>
<gene>
    <name evidence="3" type="ORF">SASPL_149466</name>
</gene>